<dbReference type="Proteomes" id="UP001497497">
    <property type="component" value="Unassembled WGS sequence"/>
</dbReference>
<feature type="chain" id="PRO_5043696448" evidence="1">
    <location>
        <begin position="22"/>
        <end position="162"/>
    </location>
</feature>
<dbReference type="EMBL" id="CAXITT010000833">
    <property type="protein sequence ID" value="CAL1546606.1"/>
    <property type="molecule type" value="Genomic_DNA"/>
</dbReference>
<dbReference type="AlphaFoldDB" id="A0AAV2IK52"/>
<protein>
    <submittedName>
        <fullName evidence="2">Uncharacterized protein</fullName>
    </submittedName>
</protein>
<name>A0AAV2IK52_LYMST</name>
<keyword evidence="3" id="KW-1185">Reference proteome</keyword>
<evidence type="ECO:0000313" key="2">
    <source>
        <dbReference type="EMBL" id="CAL1546606.1"/>
    </source>
</evidence>
<evidence type="ECO:0000313" key="3">
    <source>
        <dbReference type="Proteomes" id="UP001497497"/>
    </source>
</evidence>
<evidence type="ECO:0000256" key="1">
    <source>
        <dbReference type="SAM" id="SignalP"/>
    </source>
</evidence>
<dbReference type="PROSITE" id="PS51257">
    <property type="entry name" value="PROKAR_LIPOPROTEIN"/>
    <property type="match status" value="1"/>
</dbReference>
<keyword evidence="1" id="KW-0732">Signal</keyword>
<reference evidence="2 3" key="1">
    <citation type="submission" date="2024-04" db="EMBL/GenBank/DDBJ databases">
        <authorList>
            <consortium name="Genoscope - CEA"/>
            <person name="William W."/>
        </authorList>
    </citation>
    <scope>NUCLEOTIDE SEQUENCE [LARGE SCALE GENOMIC DNA]</scope>
</reference>
<accession>A0AAV2IK52</accession>
<gene>
    <name evidence="2" type="ORF">GSLYS_00019983001</name>
</gene>
<feature type="signal peptide" evidence="1">
    <location>
        <begin position="1"/>
        <end position="21"/>
    </location>
</feature>
<comment type="caution">
    <text evidence="2">The sequence shown here is derived from an EMBL/GenBank/DDBJ whole genome shotgun (WGS) entry which is preliminary data.</text>
</comment>
<sequence length="162" mass="17488">MQLRGLLVLYFATLVITPSCAIQCAQSAISTACALKNNANLRFASAHVSGEKDKGFAAKNIQDMCNGNGAYTSNYCKDCKGKLIPETSVCISAKVLDYLAELAKNGSVTVNEIAGGCHMCTSLHYKGRAVDLDTRRKTEYRALCKKWGGDAPNEASHTHCEF</sequence>
<proteinExistence type="predicted"/>
<organism evidence="2 3">
    <name type="scientific">Lymnaea stagnalis</name>
    <name type="common">Great pond snail</name>
    <name type="synonym">Helix stagnalis</name>
    <dbReference type="NCBI Taxonomy" id="6523"/>
    <lineage>
        <taxon>Eukaryota</taxon>
        <taxon>Metazoa</taxon>
        <taxon>Spiralia</taxon>
        <taxon>Lophotrochozoa</taxon>
        <taxon>Mollusca</taxon>
        <taxon>Gastropoda</taxon>
        <taxon>Heterobranchia</taxon>
        <taxon>Euthyneura</taxon>
        <taxon>Panpulmonata</taxon>
        <taxon>Hygrophila</taxon>
        <taxon>Lymnaeoidea</taxon>
        <taxon>Lymnaeidae</taxon>
        <taxon>Lymnaea</taxon>
    </lineage>
</organism>